<name>A0A1W4WME8_AGRPL</name>
<accession>A0A1W4WME8</accession>
<organism evidence="12 13">
    <name type="scientific">Agrilus planipennis</name>
    <name type="common">Emerald ash borer</name>
    <name type="synonym">Agrilus marcopoli</name>
    <dbReference type="NCBI Taxonomy" id="224129"/>
    <lineage>
        <taxon>Eukaryota</taxon>
        <taxon>Metazoa</taxon>
        <taxon>Ecdysozoa</taxon>
        <taxon>Arthropoda</taxon>
        <taxon>Hexapoda</taxon>
        <taxon>Insecta</taxon>
        <taxon>Pterygota</taxon>
        <taxon>Neoptera</taxon>
        <taxon>Endopterygota</taxon>
        <taxon>Coleoptera</taxon>
        <taxon>Polyphaga</taxon>
        <taxon>Elateriformia</taxon>
        <taxon>Buprestoidea</taxon>
        <taxon>Buprestidae</taxon>
        <taxon>Agrilinae</taxon>
        <taxon>Agrilus</taxon>
    </lineage>
</organism>
<dbReference type="Proteomes" id="UP000192223">
    <property type="component" value="Unplaced"/>
</dbReference>
<evidence type="ECO:0000256" key="7">
    <source>
        <dbReference type="ARBA" id="ARBA00022989"/>
    </source>
</evidence>
<dbReference type="OrthoDB" id="9984693at2759"/>
<keyword evidence="6" id="KW-0378">Hydrolase</keyword>
<keyword evidence="8 10" id="KW-0472">Membrane</keyword>
<evidence type="ECO:0000259" key="11">
    <source>
        <dbReference type="Pfam" id="PF00149"/>
    </source>
</evidence>
<dbReference type="PANTHER" id="PTHR13315:SF0">
    <property type="entry name" value="METALLOPHOSPHOESTERASE 1"/>
    <property type="match status" value="1"/>
</dbReference>
<proteinExistence type="inferred from homology"/>
<dbReference type="STRING" id="224129.A0A1W4WME8"/>
<evidence type="ECO:0000256" key="9">
    <source>
        <dbReference type="ARBA" id="ARBA00023211"/>
    </source>
</evidence>
<comment type="cofactor">
    <cofactor evidence="1">
        <name>Mn(2+)</name>
        <dbReference type="ChEBI" id="CHEBI:29035"/>
    </cofactor>
</comment>
<keyword evidence="5" id="KW-0479">Metal-binding</keyword>
<dbReference type="Pfam" id="PF00149">
    <property type="entry name" value="Metallophos"/>
    <property type="match status" value="1"/>
</dbReference>
<dbReference type="PANTHER" id="PTHR13315">
    <property type="entry name" value="METALLO PHOSPHOESTERASE RELATED"/>
    <property type="match status" value="1"/>
</dbReference>
<dbReference type="RefSeq" id="XP_018325111.1">
    <property type="nucleotide sequence ID" value="XM_018469609.2"/>
</dbReference>
<dbReference type="FunCoup" id="A0A1W4WME8">
    <property type="interactions" value="798"/>
</dbReference>
<evidence type="ECO:0000256" key="8">
    <source>
        <dbReference type="ARBA" id="ARBA00023136"/>
    </source>
</evidence>
<evidence type="ECO:0000256" key="6">
    <source>
        <dbReference type="ARBA" id="ARBA00022801"/>
    </source>
</evidence>
<dbReference type="GO" id="GO:0016787">
    <property type="term" value="F:hydrolase activity"/>
    <property type="evidence" value="ECO:0007669"/>
    <property type="project" value="UniProtKB-KW"/>
</dbReference>
<dbReference type="InParanoid" id="A0A1W4WME8"/>
<dbReference type="Gene3D" id="3.60.21.10">
    <property type="match status" value="1"/>
</dbReference>
<dbReference type="InterPro" id="IPR033308">
    <property type="entry name" value="PGAP5/Cdc1/Ted1"/>
</dbReference>
<evidence type="ECO:0000256" key="1">
    <source>
        <dbReference type="ARBA" id="ARBA00001936"/>
    </source>
</evidence>
<dbReference type="InterPro" id="IPR029052">
    <property type="entry name" value="Metallo-depent_PP-like"/>
</dbReference>
<evidence type="ECO:0000313" key="12">
    <source>
        <dbReference type="Proteomes" id="UP000192223"/>
    </source>
</evidence>
<dbReference type="KEGG" id="apln:108736976"/>
<feature type="domain" description="Calcineurin-like phosphoesterase" evidence="11">
    <location>
        <begin position="53"/>
        <end position="288"/>
    </location>
</feature>
<protein>
    <submittedName>
        <fullName evidence="13">Metallophosphoesterase 1 isoform X1</fullName>
    </submittedName>
</protein>
<comment type="similarity">
    <text evidence="3">Belongs to the metallophosphoesterase superfamily. MPPE1 family.</text>
</comment>
<keyword evidence="9" id="KW-0464">Manganese</keyword>
<feature type="transmembrane region" description="Helical" evidence="10">
    <location>
        <begin position="341"/>
        <end position="360"/>
    </location>
</feature>
<evidence type="ECO:0000313" key="13">
    <source>
        <dbReference type="RefSeq" id="XP_018325111.1"/>
    </source>
</evidence>
<dbReference type="GO" id="GO:0016020">
    <property type="term" value="C:membrane"/>
    <property type="evidence" value="ECO:0007669"/>
    <property type="project" value="UniProtKB-SubCell"/>
</dbReference>
<dbReference type="SUPFAM" id="SSF56300">
    <property type="entry name" value="Metallo-dependent phosphatases"/>
    <property type="match status" value="1"/>
</dbReference>
<dbReference type="GO" id="GO:0046872">
    <property type="term" value="F:metal ion binding"/>
    <property type="evidence" value="ECO:0007669"/>
    <property type="project" value="UniProtKB-KW"/>
</dbReference>
<dbReference type="InterPro" id="IPR004843">
    <property type="entry name" value="Calcineurin-like_PHP"/>
</dbReference>
<sequence>MKNYFFLKFAICSVLLFIYCEWFNYYVVLFQCEWPSLEYVNPTSSKKNVQPVKFMVFTDTHLLGFRNGHWFDKLRREWQMYMTYKAALYLHAPELVFVLGDLTDEGYFCSPEEFDYHAKRFYKLFPMSKHTKVYVVAGNHDIGFHYSVTPYKNERFIKAFNASGVQLITERGNHFLMINSMALEGDGCSFCQTVERELLKIEKLLKCYNDSNVCPPNIKREKYSKPILMQHFPLYRHSDKACNEPDEAPVPLKNRVFKEKWDCLSKEATYQLIKQIKPRLVLSGHTHHGCTRPLPTNDGIEITFPSFSWRNKNNPSYGLFVVSPENYAFSKCMMPVESTVINIYIVGSSAIIMWCVYKYYRHKREMKYKYV</sequence>
<dbReference type="GeneID" id="108736976"/>
<comment type="subcellular location">
    <subcellularLocation>
        <location evidence="2">Membrane</location>
        <topology evidence="2">Multi-pass membrane protein</topology>
    </subcellularLocation>
</comment>
<evidence type="ECO:0000256" key="5">
    <source>
        <dbReference type="ARBA" id="ARBA00022723"/>
    </source>
</evidence>
<evidence type="ECO:0000256" key="3">
    <source>
        <dbReference type="ARBA" id="ARBA00008895"/>
    </source>
</evidence>
<gene>
    <name evidence="13" type="primary">LOC108736976</name>
</gene>
<evidence type="ECO:0000256" key="4">
    <source>
        <dbReference type="ARBA" id="ARBA00022692"/>
    </source>
</evidence>
<evidence type="ECO:0000256" key="2">
    <source>
        <dbReference type="ARBA" id="ARBA00004141"/>
    </source>
</evidence>
<evidence type="ECO:0000256" key="10">
    <source>
        <dbReference type="SAM" id="Phobius"/>
    </source>
</evidence>
<keyword evidence="7 10" id="KW-1133">Transmembrane helix</keyword>
<keyword evidence="4 10" id="KW-0812">Transmembrane</keyword>
<dbReference type="AlphaFoldDB" id="A0A1W4WME8"/>
<reference evidence="13" key="1">
    <citation type="submission" date="2025-08" db="UniProtKB">
        <authorList>
            <consortium name="RefSeq"/>
        </authorList>
    </citation>
    <scope>IDENTIFICATION</scope>
    <source>
        <tissue evidence="13">Entire body</tissue>
    </source>
</reference>
<keyword evidence="12" id="KW-1185">Reference proteome</keyword>
<dbReference type="GO" id="GO:0006506">
    <property type="term" value="P:GPI anchor biosynthetic process"/>
    <property type="evidence" value="ECO:0007669"/>
    <property type="project" value="InterPro"/>
</dbReference>